<dbReference type="InterPro" id="IPR015865">
    <property type="entry name" value="Riboflavin_kinase_bac/euk"/>
</dbReference>
<evidence type="ECO:0000256" key="7">
    <source>
        <dbReference type="ARBA" id="ARBA00022679"/>
    </source>
</evidence>
<evidence type="ECO:0000256" key="13">
    <source>
        <dbReference type="ARBA" id="ARBA00029789"/>
    </source>
</evidence>
<evidence type="ECO:0000259" key="17">
    <source>
        <dbReference type="SMART" id="SM00904"/>
    </source>
</evidence>
<dbReference type="EC" id="2.7.1.26" evidence="3"/>
<sequence length="171" mass="19301">MTIFPSKLPPNGVKCLPLFLRGTVVKGFGRGSKQLGIPTANFSQELVSKIPADLDCGVYYGWASVNNGPVNKMVMSVGWNPYYRNEKKSVETHIMHKFDQDFYGAMLKVVVLGFLRPEKNFSSLDELISAIKADIQNADENLNREEWRQFKGHKFFTENIANGTDVVHQET</sequence>
<feature type="domain" description="Riboflavin kinase" evidence="17">
    <location>
        <begin position="15"/>
        <end position="143"/>
    </location>
</feature>
<name>A0A131X903_9ACAR</name>
<reference evidence="18" key="1">
    <citation type="journal article" date="2017" name="Ticks Tick Borne Dis.">
        <title>An insight into the sialome of Hyalomma excavatum.</title>
        <authorList>
            <person name="Ribeiro J.M."/>
            <person name="Slovak M."/>
            <person name="Francischetti I.M."/>
        </authorList>
    </citation>
    <scope>NUCLEOTIDE SEQUENCE</scope>
    <source>
        <strain evidence="18">Samish</strain>
        <tissue evidence="18">Salivary glands</tissue>
    </source>
</reference>
<dbReference type="InterPro" id="IPR023468">
    <property type="entry name" value="Riboflavin_kinase"/>
</dbReference>
<dbReference type="FunFam" id="2.40.30.30:FF:000002">
    <property type="entry name" value="Riboflavin kinase, putative"/>
    <property type="match status" value="1"/>
</dbReference>
<evidence type="ECO:0000256" key="2">
    <source>
        <dbReference type="ARBA" id="ARBA00005201"/>
    </source>
</evidence>
<comment type="cofactor">
    <cofactor evidence="1">
        <name>Zn(2+)</name>
        <dbReference type="ChEBI" id="CHEBI:29105"/>
    </cofactor>
</comment>
<evidence type="ECO:0000256" key="14">
    <source>
        <dbReference type="ARBA" id="ARBA00050912"/>
    </source>
</evidence>
<evidence type="ECO:0000256" key="4">
    <source>
        <dbReference type="ARBA" id="ARBA00017394"/>
    </source>
</evidence>
<dbReference type="GO" id="GO:0005739">
    <property type="term" value="C:mitochondrion"/>
    <property type="evidence" value="ECO:0007669"/>
    <property type="project" value="TreeGrafter"/>
</dbReference>
<comment type="pathway">
    <text evidence="2">Cofactor biosynthesis; FMN biosynthesis; FMN from riboflavin (ATP route): step 1/1.</text>
</comment>
<protein>
    <recommendedName>
        <fullName evidence="4">Riboflavin kinase</fullName>
        <ecNumber evidence="3">2.7.1.26</ecNumber>
    </recommendedName>
    <alternativeName>
        <fullName evidence="16">ATP:riboflavin 5'-phosphotransferase</fullName>
    </alternativeName>
    <alternativeName>
        <fullName evidence="13">Flavokinase</fullName>
    </alternativeName>
</protein>
<dbReference type="GO" id="GO:0046872">
    <property type="term" value="F:metal ion binding"/>
    <property type="evidence" value="ECO:0007669"/>
    <property type="project" value="UniProtKB-KW"/>
</dbReference>
<dbReference type="UniPathway" id="UPA00276">
    <property type="reaction ID" value="UER00406"/>
</dbReference>
<evidence type="ECO:0000256" key="16">
    <source>
        <dbReference type="ARBA" id="ARBA00077632"/>
    </source>
</evidence>
<organism evidence="18">
    <name type="scientific">Hyalomma excavatum</name>
    <dbReference type="NCBI Taxonomy" id="257692"/>
    <lineage>
        <taxon>Eukaryota</taxon>
        <taxon>Metazoa</taxon>
        <taxon>Ecdysozoa</taxon>
        <taxon>Arthropoda</taxon>
        <taxon>Chelicerata</taxon>
        <taxon>Arachnida</taxon>
        <taxon>Acari</taxon>
        <taxon>Parasitiformes</taxon>
        <taxon>Ixodida</taxon>
        <taxon>Ixodoidea</taxon>
        <taxon>Ixodidae</taxon>
        <taxon>Hyalomminae</taxon>
        <taxon>Hyalomma</taxon>
    </lineage>
</organism>
<dbReference type="GO" id="GO:0008531">
    <property type="term" value="F:riboflavin kinase activity"/>
    <property type="evidence" value="ECO:0007669"/>
    <property type="project" value="UniProtKB-EC"/>
</dbReference>
<evidence type="ECO:0000256" key="6">
    <source>
        <dbReference type="ARBA" id="ARBA00022643"/>
    </source>
</evidence>
<evidence type="ECO:0000256" key="11">
    <source>
        <dbReference type="ARBA" id="ARBA00022833"/>
    </source>
</evidence>
<dbReference type="GO" id="GO:0009231">
    <property type="term" value="P:riboflavin biosynthetic process"/>
    <property type="evidence" value="ECO:0007669"/>
    <property type="project" value="InterPro"/>
</dbReference>
<keyword evidence="8" id="KW-0479">Metal-binding</keyword>
<accession>A0A131X903</accession>
<comment type="catalytic activity">
    <reaction evidence="14">
        <text>riboflavin + ATP = FMN + ADP + H(+)</text>
        <dbReference type="Rhea" id="RHEA:14357"/>
        <dbReference type="ChEBI" id="CHEBI:15378"/>
        <dbReference type="ChEBI" id="CHEBI:30616"/>
        <dbReference type="ChEBI" id="CHEBI:57986"/>
        <dbReference type="ChEBI" id="CHEBI:58210"/>
        <dbReference type="ChEBI" id="CHEBI:456216"/>
        <dbReference type="EC" id="2.7.1.26"/>
    </reaction>
    <physiologicalReaction direction="left-to-right" evidence="14">
        <dbReference type="Rhea" id="RHEA:14358"/>
    </physiologicalReaction>
</comment>
<keyword evidence="11" id="KW-0862">Zinc</keyword>
<dbReference type="InterPro" id="IPR023465">
    <property type="entry name" value="Riboflavin_kinase_dom_sf"/>
</dbReference>
<evidence type="ECO:0000256" key="15">
    <source>
        <dbReference type="ARBA" id="ARBA00054097"/>
    </source>
</evidence>
<dbReference type="GO" id="GO:0009398">
    <property type="term" value="P:FMN biosynthetic process"/>
    <property type="evidence" value="ECO:0007669"/>
    <property type="project" value="UniProtKB-UniPathway"/>
</dbReference>
<keyword evidence="9" id="KW-0547">Nucleotide-binding</keyword>
<dbReference type="Pfam" id="PF01687">
    <property type="entry name" value="Flavokinase"/>
    <property type="match status" value="1"/>
</dbReference>
<dbReference type="GO" id="GO:0005524">
    <property type="term" value="F:ATP binding"/>
    <property type="evidence" value="ECO:0007669"/>
    <property type="project" value="UniProtKB-KW"/>
</dbReference>
<evidence type="ECO:0000256" key="9">
    <source>
        <dbReference type="ARBA" id="ARBA00022741"/>
    </source>
</evidence>
<dbReference type="AlphaFoldDB" id="A0A131X903"/>
<evidence type="ECO:0000256" key="3">
    <source>
        <dbReference type="ARBA" id="ARBA00012105"/>
    </source>
</evidence>
<evidence type="ECO:0000313" key="18">
    <source>
        <dbReference type="EMBL" id="JAP63373.1"/>
    </source>
</evidence>
<evidence type="ECO:0000256" key="5">
    <source>
        <dbReference type="ARBA" id="ARBA00022630"/>
    </source>
</evidence>
<dbReference type="SUPFAM" id="SSF82114">
    <property type="entry name" value="Riboflavin kinase-like"/>
    <property type="match status" value="1"/>
</dbReference>
<dbReference type="PANTHER" id="PTHR22749">
    <property type="entry name" value="RIBOFLAVIN KINASE/FMN ADENYLYLTRANSFERASE"/>
    <property type="match status" value="1"/>
</dbReference>
<dbReference type="EMBL" id="GEFH01005208">
    <property type="protein sequence ID" value="JAP63373.1"/>
    <property type="molecule type" value="mRNA"/>
</dbReference>
<dbReference type="Gene3D" id="2.40.30.30">
    <property type="entry name" value="Riboflavin kinase-like"/>
    <property type="match status" value="1"/>
</dbReference>
<keyword evidence="7" id="KW-0808">Transferase</keyword>
<evidence type="ECO:0000256" key="10">
    <source>
        <dbReference type="ARBA" id="ARBA00022777"/>
    </source>
</evidence>
<keyword evidence="5" id="KW-0285">Flavoprotein</keyword>
<proteinExistence type="evidence at transcript level"/>
<evidence type="ECO:0000256" key="8">
    <source>
        <dbReference type="ARBA" id="ARBA00022723"/>
    </source>
</evidence>
<evidence type="ECO:0000256" key="12">
    <source>
        <dbReference type="ARBA" id="ARBA00022840"/>
    </source>
</evidence>
<evidence type="ECO:0000256" key="1">
    <source>
        <dbReference type="ARBA" id="ARBA00001947"/>
    </source>
</evidence>
<dbReference type="PANTHER" id="PTHR22749:SF6">
    <property type="entry name" value="RIBOFLAVIN KINASE"/>
    <property type="match status" value="1"/>
</dbReference>
<comment type="function">
    <text evidence="15">Catalyzes the phosphorylation of riboflavin (vitamin B2) to form flavin-mononucleotide (FMN), hence rate-limiting enzyme in the synthesis of FAD. Essential for TNF-induced reactive oxygen species (ROS) production. Through its interaction with both TNFRSF1A and CYBA, physically and functionally couples TNFRSF1A to NADPH oxidase. TNF-activation of RFK may enhance the incorporation of FAD in NADPH oxidase, a critical step for the assembly and activation of NADPH oxidase.</text>
</comment>
<keyword evidence="12" id="KW-0067">ATP-binding</keyword>
<keyword evidence="6" id="KW-0288">FMN</keyword>
<dbReference type="SMART" id="SM00904">
    <property type="entry name" value="Flavokinase"/>
    <property type="match status" value="1"/>
</dbReference>
<keyword evidence="10 18" id="KW-0418">Kinase</keyword>